<dbReference type="PANTHER" id="PTHR11360">
    <property type="entry name" value="MONOCARBOXYLATE TRANSPORTER"/>
    <property type="match status" value="1"/>
</dbReference>
<dbReference type="AlphaFoldDB" id="A0A165QDD4"/>
<evidence type="ECO:0000256" key="1">
    <source>
        <dbReference type="ARBA" id="ARBA00004141"/>
    </source>
</evidence>
<feature type="transmembrane region" description="Helical" evidence="4">
    <location>
        <begin position="280"/>
        <end position="299"/>
    </location>
</feature>
<reference evidence="5 6" key="1">
    <citation type="journal article" date="2016" name="Mol. Biol. Evol.">
        <title>Comparative Genomics of Early-Diverging Mushroom-Forming Fungi Provides Insights into the Origins of Lignocellulose Decay Capabilities.</title>
        <authorList>
            <person name="Nagy L.G."/>
            <person name="Riley R."/>
            <person name="Tritt A."/>
            <person name="Adam C."/>
            <person name="Daum C."/>
            <person name="Floudas D."/>
            <person name="Sun H."/>
            <person name="Yadav J.S."/>
            <person name="Pangilinan J."/>
            <person name="Larsson K.H."/>
            <person name="Matsuura K."/>
            <person name="Barry K."/>
            <person name="Labutti K."/>
            <person name="Kuo R."/>
            <person name="Ohm R.A."/>
            <person name="Bhattacharya S.S."/>
            <person name="Shirouzu T."/>
            <person name="Yoshinaga Y."/>
            <person name="Martin F.M."/>
            <person name="Grigoriev I.V."/>
            <person name="Hibbett D.S."/>
        </authorList>
    </citation>
    <scope>NUCLEOTIDE SEQUENCE [LARGE SCALE GENOMIC DNA]</scope>
    <source>
        <strain evidence="5 6">L-15889</strain>
    </source>
</reference>
<dbReference type="InterPro" id="IPR050327">
    <property type="entry name" value="Proton-linked_MCT"/>
</dbReference>
<dbReference type="GO" id="GO:0022857">
    <property type="term" value="F:transmembrane transporter activity"/>
    <property type="evidence" value="ECO:0007669"/>
    <property type="project" value="InterPro"/>
</dbReference>
<dbReference type="STRING" id="1314783.A0A165QDD4"/>
<accession>A0A165QDD4</accession>
<keyword evidence="4" id="KW-0812">Transmembrane</keyword>
<feature type="transmembrane region" description="Helical" evidence="4">
    <location>
        <begin position="410"/>
        <end position="434"/>
    </location>
</feature>
<dbReference type="GO" id="GO:0016020">
    <property type="term" value="C:membrane"/>
    <property type="evidence" value="ECO:0007669"/>
    <property type="project" value="UniProtKB-SubCell"/>
</dbReference>
<feature type="transmembrane region" description="Helical" evidence="4">
    <location>
        <begin position="374"/>
        <end position="398"/>
    </location>
</feature>
<dbReference type="InterPro" id="IPR036259">
    <property type="entry name" value="MFS_trans_sf"/>
</dbReference>
<evidence type="ECO:0000313" key="6">
    <source>
        <dbReference type="Proteomes" id="UP000076727"/>
    </source>
</evidence>
<feature type="compositionally biased region" description="Basic and acidic residues" evidence="3">
    <location>
        <begin position="20"/>
        <end position="31"/>
    </location>
</feature>
<feature type="transmembrane region" description="Helical" evidence="4">
    <location>
        <begin position="454"/>
        <end position="476"/>
    </location>
</feature>
<dbReference type="OrthoDB" id="2213137at2759"/>
<dbReference type="InterPro" id="IPR011701">
    <property type="entry name" value="MFS"/>
</dbReference>
<dbReference type="Proteomes" id="UP000076727">
    <property type="component" value="Unassembled WGS sequence"/>
</dbReference>
<feature type="transmembrane region" description="Helical" evidence="4">
    <location>
        <begin position="173"/>
        <end position="195"/>
    </location>
</feature>
<evidence type="ECO:0000256" key="4">
    <source>
        <dbReference type="SAM" id="Phobius"/>
    </source>
</evidence>
<dbReference type="SUPFAM" id="SSF103473">
    <property type="entry name" value="MFS general substrate transporter"/>
    <property type="match status" value="1"/>
</dbReference>
<dbReference type="Pfam" id="PF07690">
    <property type="entry name" value="MFS_1"/>
    <property type="match status" value="1"/>
</dbReference>
<keyword evidence="4" id="KW-1133">Transmembrane helix</keyword>
<proteinExistence type="inferred from homology"/>
<feature type="transmembrane region" description="Helical" evidence="4">
    <location>
        <begin position="77"/>
        <end position="98"/>
    </location>
</feature>
<dbReference type="Gene3D" id="1.20.1250.20">
    <property type="entry name" value="MFS general substrate transporter like domains"/>
    <property type="match status" value="2"/>
</dbReference>
<feature type="region of interest" description="Disordered" evidence="3">
    <location>
        <begin position="1"/>
        <end position="36"/>
    </location>
</feature>
<comment type="subcellular location">
    <subcellularLocation>
        <location evidence="1">Membrane</location>
        <topology evidence="1">Multi-pass membrane protein</topology>
    </subcellularLocation>
</comment>
<dbReference type="EMBL" id="KV429059">
    <property type="protein sequence ID" value="KZT69305.1"/>
    <property type="molecule type" value="Genomic_DNA"/>
</dbReference>
<gene>
    <name evidence="5" type="ORF">DAEQUDRAFT_726894</name>
</gene>
<keyword evidence="4" id="KW-0472">Membrane</keyword>
<protein>
    <submittedName>
        <fullName evidence="5">MFS general substrate transporter</fullName>
    </submittedName>
</protein>
<keyword evidence="6" id="KW-1185">Reference proteome</keyword>
<comment type="similarity">
    <text evidence="2">Belongs to the major facilitator superfamily. Monocarboxylate porter (TC 2.A.1.13) family.</text>
</comment>
<feature type="transmembrane region" description="Helical" evidence="4">
    <location>
        <begin position="240"/>
        <end position="260"/>
    </location>
</feature>
<name>A0A165QDD4_9APHY</name>
<feature type="transmembrane region" description="Helical" evidence="4">
    <location>
        <begin position="113"/>
        <end position="137"/>
    </location>
</feature>
<evidence type="ECO:0000313" key="5">
    <source>
        <dbReference type="EMBL" id="KZT69305.1"/>
    </source>
</evidence>
<sequence>MSRVASIEAIELAPVPSSSRQHEVHGHDSRSSSKQQFEQIDAVDLHGSGEDLNAGQTDPDNVQELAPIDRGWPAWRFVASGFAVEVMIWGFQFCYGIFQDYYASNPLFKDASGVIIAAVGTLSTAVQFGETILLSFFFGRYPDLLRPSLWAALALCVSSLLLASFATKIWHLILLQGITFGISGGFLYYPVLILLPQWFVHRRGLATGMIFAGSGLGGFAFPFLFQSLLENYGFRWTLRIWALAVLITIGFAVMGMQPRLPVPKYQRGQRPRFIPPQMHFLKSSLFWLLSACTVMHSMSYYSVSLYIVTFAKVISSPFSASVVLALFNSSSVVCQVILGHMCDRFPYAWIMVASTLVSGVSVFLLWGFTHTLGLLFAFAVVYGGLMGGYMSAGPISVCDCAGDKPEQASVIWACNYLVRGAAIVAGPLVSGILYDAGKASLDPGMRFGGYGFETLEIFVGSCAVAASFASALVALMSRRAQT</sequence>
<feature type="transmembrane region" description="Helical" evidence="4">
    <location>
        <begin position="149"/>
        <end position="167"/>
    </location>
</feature>
<evidence type="ECO:0000256" key="2">
    <source>
        <dbReference type="ARBA" id="ARBA00006727"/>
    </source>
</evidence>
<evidence type="ECO:0000256" key="3">
    <source>
        <dbReference type="SAM" id="MobiDB-lite"/>
    </source>
</evidence>
<feature type="transmembrane region" description="Helical" evidence="4">
    <location>
        <begin position="207"/>
        <end position="228"/>
    </location>
</feature>
<dbReference type="PANTHER" id="PTHR11360:SF287">
    <property type="entry name" value="MFS MONOCARBOXYLATE TRANSPORTER"/>
    <property type="match status" value="1"/>
</dbReference>
<organism evidence="5 6">
    <name type="scientific">Daedalea quercina L-15889</name>
    <dbReference type="NCBI Taxonomy" id="1314783"/>
    <lineage>
        <taxon>Eukaryota</taxon>
        <taxon>Fungi</taxon>
        <taxon>Dikarya</taxon>
        <taxon>Basidiomycota</taxon>
        <taxon>Agaricomycotina</taxon>
        <taxon>Agaricomycetes</taxon>
        <taxon>Polyporales</taxon>
        <taxon>Fomitopsis</taxon>
    </lineage>
</organism>
<feature type="transmembrane region" description="Helical" evidence="4">
    <location>
        <begin position="347"/>
        <end position="368"/>
    </location>
</feature>